<reference evidence="6 7" key="1">
    <citation type="journal article" date="2018" name="Cell">
        <title>The Chara Genome: Secondary Complexity and Implications for Plant Terrestrialization.</title>
        <authorList>
            <person name="Nishiyama T."/>
            <person name="Sakayama H."/>
            <person name="Vries J.D."/>
            <person name="Buschmann H."/>
            <person name="Saint-Marcoux D."/>
            <person name="Ullrich K.K."/>
            <person name="Haas F.B."/>
            <person name="Vanderstraeten L."/>
            <person name="Becker D."/>
            <person name="Lang D."/>
            <person name="Vosolsobe S."/>
            <person name="Rombauts S."/>
            <person name="Wilhelmsson P.K.I."/>
            <person name="Janitza P."/>
            <person name="Kern R."/>
            <person name="Heyl A."/>
            <person name="Rumpler F."/>
            <person name="Villalobos L.I.A.C."/>
            <person name="Clay J.M."/>
            <person name="Skokan R."/>
            <person name="Toyoda A."/>
            <person name="Suzuki Y."/>
            <person name="Kagoshima H."/>
            <person name="Schijlen E."/>
            <person name="Tajeshwar N."/>
            <person name="Catarino B."/>
            <person name="Hetherington A.J."/>
            <person name="Saltykova A."/>
            <person name="Bonnot C."/>
            <person name="Breuninger H."/>
            <person name="Symeonidi A."/>
            <person name="Radhakrishnan G.V."/>
            <person name="Van Nieuwerburgh F."/>
            <person name="Deforce D."/>
            <person name="Chang C."/>
            <person name="Karol K.G."/>
            <person name="Hedrich R."/>
            <person name="Ulvskov P."/>
            <person name="Glockner G."/>
            <person name="Delwiche C.F."/>
            <person name="Petrasek J."/>
            <person name="Van de Peer Y."/>
            <person name="Friml J."/>
            <person name="Beilby M."/>
            <person name="Dolan L."/>
            <person name="Kohara Y."/>
            <person name="Sugano S."/>
            <person name="Fujiyama A."/>
            <person name="Delaux P.-M."/>
            <person name="Quint M."/>
            <person name="TheiBen G."/>
            <person name="Hagemann M."/>
            <person name="Harholt J."/>
            <person name="Dunand C."/>
            <person name="Zachgo S."/>
            <person name="Langdale J."/>
            <person name="Maumus F."/>
            <person name="Straeten D.V.D."/>
            <person name="Gould S.B."/>
            <person name="Rensing S.A."/>
        </authorList>
    </citation>
    <scope>NUCLEOTIDE SEQUENCE [LARGE SCALE GENOMIC DNA]</scope>
    <source>
        <strain evidence="6 7">S276</strain>
    </source>
</reference>
<proteinExistence type="predicted"/>
<feature type="region of interest" description="Disordered" evidence="4">
    <location>
        <begin position="446"/>
        <end position="537"/>
    </location>
</feature>
<dbReference type="SUPFAM" id="SSF56672">
    <property type="entry name" value="DNA/RNA polymerases"/>
    <property type="match status" value="1"/>
</dbReference>
<dbReference type="InterPro" id="IPR043502">
    <property type="entry name" value="DNA/RNA_pol_sf"/>
</dbReference>
<feature type="compositionally biased region" description="Acidic residues" evidence="4">
    <location>
        <begin position="455"/>
        <end position="487"/>
    </location>
</feature>
<dbReference type="InterPro" id="IPR043128">
    <property type="entry name" value="Rev_trsase/Diguanyl_cyclase"/>
</dbReference>
<evidence type="ECO:0000313" key="6">
    <source>
        <dbReference type="EMBL" id="GBG78575.1"/>
    </source>
</evidence>
<feature type="region of interest" description="Disordered" evidence="4">
    <location>
        <begin position="267"/>
        <end position="286"/>
    </location>
</feature>
<dbReference type="Proteomes" id="UP000265515">
    <property type="component" value="Unassembled WGS sequence"/>
</dbReference>
<dbReference type="EMBL" id="BFEA01000298">
    <property type="protein sequence ID" value="GBG78575.1"/>
    <property type="molecule type" value="Genomic_DNA"/>
</dbReference>
<keyword evidence="3" id="KW-0511">Multifunctional enzyme</keyword>
<feature type="compositionally biased region" description="Basic and acidic residues" evidence="4">
    <location>
        <begin position="511"/>
        <end position="529"/>
    </location>
</feature>
<dbReference type="AlphaFoldDB" id="A0A388L8E0"/>
<evidence type="ECO:0000256" key="2">
    <source>
        <dbReference type="ARBA" id="ARBA00022723"/>
    </source>
</evidence>
<dbReference type="InterPro" id="IPR027806">
    <property type="entry name" value="HARBI1_dom"/>
</dbReference>
<comment type="cofactor">
    <cofactor evidence="1">
        <name>a divalent metal cation</name>
        <dbReference type="ChEBI" id="CHEBI:60240"/>
    </cofactor>
</comment>
<evidence type="ECO:0000256" key="4">
    <source>
        <dbReference type="SAM" id="MobiDB-lite"/>
    </source>
</evidence>
<dbReference type="InterPro" id="IPR050951">
    <property type="entry name" value="Retrovirus_Pol_polyprotein"/>
</dbReference>
<dbReference type="OrthoDB" id="101614at2759"/>
<keyword evidence="2" id="KW-0479">Metal-binding</keyword>
<evidence type="ECO:0000256" key="3">
    <source>
        <dbReference type="ARBA" id="ARBA00023268"/>
    </source>
</evidence>
<sequence length="939" mass="105739">MVNFCIIVYMDNILVYSDSFHGHAEHIEWTLGALRDAGLKIALKKSEFFLLEISFLGYVVTRGGLRPNSRKVDTIRDAPTPMSLTQVRAFLGLASYYSRFIKDFAAIARNLTNLLRKDQSLTWDEECKWTFSTLKEALAFAPILVRPDPERPFILITDWQSEAISTILAQKGKDGREHVVEYASRTVPDERKNDSAPQGECYAVVWGIQHFHPYLYGQKFLLVTDHEPLLALKKLTNYTGMIGRLAVRLQEYDFDIVHRKMEKHGNADGLTRLHRPGKVPKGEEITPWKEPKQSEGLEYRQVAILSQLSFCLVDKVFHWAELAPEAEGGEVQDDEVELLIVSAWRMDTEGELLGILFGKVEEGDLDAITDVLLVFLAHLVDDLPLDILSRCDEKPETGVLTRTLAPHLLWSTCMELDGDNCLYPSSSLYLEIDVTDLTLWDPLVRRGNTLGTSDKEEEEQEEAEEEESGTDQDDPDYIVSGEEEEATREESGSGEPSGRPRRSEEEEEAEAERRREKAEGKRPVEEPERPAAGASSTPAYAISCCSVRQRAHLRVRRAWSPAAGLSSGRVFGGCGRRHVVGAERFPEMDVRGSGHGLREEEIDAVAMAVTAVVVNTMGDMSSSSSDMLTQLRKRRALLQRIAEAPDCVATCEAVVQLCAALSSGVFLRQTPRWWIKRRTGGTWEDLRLCDDATDEYYRQKLRMSMAMLRQIVAACAMYVEKKVTHYRMPLSVEQVIAFALYKWASGEPYESGTSAFGIGRAKGLQAVRDVTSALLQAYPDAIKWPVGRRRAQIPRAFRDKGLKFPNCFRAIDCTHIYIDKPAGAPLDNYYDRKQKSSVQAQVVVDLDLRILDVHIGYPGSVHDVRVMYNSQLWRRAEAGELFNASPENLPHGVVTRGYLLCDNGYPVACPWIVQPYGGIDQDPDEERFDTRQKVARGHL</sequence>
<dbReference type="Gramene" id="GBG78575">
    <property type="protein sequence ID" value="GBG78575"/>
    <property type="gene ID" value="CBR_g27800"/>
</dbReference>
<dbReference type="InterPro" id="IPR041577">
    <property type="entry name" value="RT_RNaseH_2"/>
</dbReference>
<dbReference type="PANTHER" id="PTHR37984">
    <property type="entry name" value="PROTEIN CBG26694"/>
    <property type="match status" value="1"/>
</dbReference>
<evidence type="ECO:0000259" key="5">
    <source>
        <dbReference type="PROSITE" id="PS50878"/>
    </source>
</evidence>
<dbReference type="FunFam" id="3.30.70.270:FF:000020">
    <property type="entry name" value="Transposon Tf2-6 polyprotein-like Protein"/>
    <property type="match status" value="1"/>
</dbReference>
<accession>A0A388L8E0</accession>
<protein>
    <recommendedName>
        <fullName evidence="5">Reverse transcriptase domain-containing protein</fullName>
    </recommendedName>
</protein>
<dbReference type="GO" id="GO:0003824">
    <property type="term" value="F:catalytic activity"/>
    <property type="evidence" value="ECO:0007669"/>
    <property type="project" value="UniProtKB-KW"/>
</dbReference>
<organism evidence="6 7">
    <name type="scientific">Chara braunii</name>
    <name type="common">Braun's stonewort</name>
    <dbReference type="NCBI Taxonomy" id="69332"/>
    <lineage>
        <taxon>Eukaryota</taxon>
        <taxon>Viridiplantae</taxon>
        <taxon>Streptophyta</taxon>
        <taxon>Charophyceae</taxon>
        <taxon>Charales</taxon>
        <taxon>Characeae</taxon>
        <taxon>Chara</taxon>
    </lineage>
</organism>
<dbReference type="Gene3D" id="3.30.70.270">
    <property type="match status" value="2"/>
</dbReference>
<feature type="domain" description="Reverse transcriptase" evidence="5">
    <location>
        <begin position="1"/>
        <end position="60"/>
    </location>
</feature>
<dbReference type="CDD" id="cd09274">
    <property type="entry name" value="RNase_HI_RT_Ty3"/>
    <property type="match status" value="1"/>
</dbReference>
<dbReference type="Pfam" id="PF17919">
    <property type="entry name" value="RT_RNaseH_2"/>
    <property type="match status" value="1"/>
</dbReference>
<keyword evidence="7" id="KW-1185">Reference proteome</keyword>
<dbReference type="InterPro" id="IPR000477">
    <property type="entry name" value="RT_dom"/>
</dbReference>
<evidence type="ECO:0000256" key="1">
    <source>
        <dbReference type="ARBA" id="ARBA00001968"/>
    </source>
</evidence>
<dbReference type="PANTHER" id="PTHR37984:SF5">
    <property type="entry name" value="PROTEIN NYNRIN-LIKE"/>
    <property type="match status" value="1"/>
</dbReference>
<evidence type="ECO:0000313" key="7">
    <source>
        <dbReference type="Proteomes" id="UP000265515"/>
    </source>
</evidence>
<comment type="caution">
    <text evidence="6">The sequence shown here is derived from an EMBL/GenBank/DDBJ whole genome shotgun (WGS) entry which is preliminary data.</text>
</comment>
<dbReference type="GO" id="GO:0046872">
    <property type="term" value="F:metal ion binding"/>
    <property type="evidence" value="ECO:0007669"/>
    <property type="project" value="UniProtKB-KW"/>
</dbReference>
<dbReference type="PROSITE" id="PS50878">
    <property type="entry name" value="RT_POL"/>
    <property type="match status" value="1"/>
</dbReference>
<gene>
    <name evidence="6" type="ORF">CBR_g27800</name>
</gene>
<dbReference type="Pfam" id="PF13359">
    <property type="entry name" value="DDE_Tnp_4"/>
    <property type="match status" value="1"/>
</dbReference>
<name>A0A388L8E0_CHABU</name>
<dbReference type="Pfam" id="PF00078">
    <property type="entry name" value="RVT_1"/>
    <property type="match status" value="1"/>
</dbReference>